<evidence type="ECO:0000313" key="27">
    <source>
        <dbReference type="EMBL" id="NWI77144.1"/>
    </source>
</evidence>
<evidence type="ECO:0000256" key="6">
    <source>
        <dbReference type="ARBA" id="ARBA00022553"/>
    </source>
</evidence>
<evidence type="ECO:0000259" key="26">
    <source>
        <dbReference type="PROSITE" id="PS50929"/>
    </source>
</evidence>
<evidence type="ECO:0000256" key="10">
    <source>
        <dbReference type="ARBA" id="ARBA00022840"/>
    </source>
</evidence>
<keyword evidence="4" id="KW-0813">Transport</keyword>
<dbReference type="GO" id="GO:0015431">
    <property type="term" value="F:ABC-type glutathione S-conjugate transporter activity"/>
    <property type="evidence" value="ECO:0007669"/>
    <property type="project" value="UniProtKB-EC"/>
</dbReference>
<evidence type="ECO:0000256" key="18">
    <source>
        <dbReference type="ARBA" id="ARBA00047523"/>
    </source>
</evidence>
<evidence type="ECO:0000256" key="7">
    <source>
        <dbReference type="ARBA" id="ARBA00022692"/>
    </source>
</evidence>
<evidence type="ECO:0000256" key="15">
    <source>
        <dbReference type="ARBA" id="ARBA00024220"/>
    </source>
</evidence>
<dbReference type="PANTHER" id="PTHR24223">
    <property type="entry name" value="ATP-BINDING CASSETTE SUB-FAMILY C"/>
    <property type="match status" value="1"/>
</dbReference>
<dbReference type="GO" id="GO:0005524">
    <property type="term" value="F:ATP binding"/>
    <property type="evidence" value="ECO:0007669"/>
    <property type="project" value="UniProtKB-KW"/>
</dbReference>
<evidence type="ECO:0000256" key="2">
    <source>
        <dbReference type="ARBA" id="ARBA00009726"/>
    </source>
</evidence>
<accession>A0A851EAY9</accession>
<dbReference type="GO" id="GO:0006869">
    <property type="term" value="P:lipid transport"/>
    <property type="evidence" value="ECO:0007669"/>
    <property type="project" value="UniProtKB-KW"/>
</dbReference>
<keyword evidence="14 24" id="KW-0472">Membrane</keyword>
<feature type="transmembrane region" description="Helical" evidence="24">
    <location>
        <begin position="880"/>
        <end position="899"/>
    </location>
</feature>
<keyword evidence="28" id="KW-1185">Reference proteome</keyword>
<evidence type="ECO:0000256" key="20">
    <source>
        <dbReference type="ARBA" id="ARBA00048007"/>
    </source>
</evidence>
<dbReference type="Pfam" id="PF00005">
    <property type="entry name" value="ABC_tran"/>
    <property type="match status" value="2"/>
</dbReference>
<feature type="domain" description="ABC transmembrane type-1" evidence="26">
    <location>
        <begin position="893"/>
        <end position="1208"/>
    </location>
</feature>
<dbReference type="CDD" id="cd18605">
    <property type="entry name" value="ABC_6TM_MRP7_D2_like"/>
    <property type="match status" value="1"/>
</dbReference>
<dbReference type="PANTHER" id="PTHR24223:SF330">
    <property type="entry name" value="ATP-BINDING CASSETTE SUB-FAMILY C MEMBER 10"/>
    <property type="match status" value="1"/>
</dbReference>
<dbReference type="GO" id="GO:0008559">
    <property type="term" value="F:ABC-type xenobiotic transporter activity"/>
    <property type="evidence" value="ECO:0007669"/>
    <property type="project" value="UniProtKB-EC"/>
</dbReference>
<evidence type="ECO:0000256" key="21">
    <source>
        <dbReference type="ARBA" id="ARBA00067405"/>
    </source>
</evidence>
<dbReference type="InterPro" id="IPR003439">
    <property type="entry name" value="ABC_transporter-like_ATP-bd"/>
</dbReference>
<evidence type="ECO:0000256" key="8">
    <source>
        <dbReference type="ARBA" id="ARBA00022737"/>
    </source>
</evidence>
<dbReference type="EC" id="7.6.2.3" evidence="15"/>
<feature type="transmembrane region" description="Helical" evidence="24">
    <location>
        <begin position="503"/>
        <end position="524"/>
    </location>
</feature>
<evidence type="ECO:0000256" key="1">
    <source>
        <dbReference type="ARBA" id="ARBA00004554"/>
    </source>
</evidence>
<dbReference type="GO" id="GO:0016887">
    <property type="term" value="F:ATP hydrolysis activity"/>
    <property type="evidence" value="ECO:0007669"/>
    <property type="project" value="InterPro"/>
</dbReference>
<evidence type="ECO:0000256" key="19">
    <source>
        <dbReference type="ARBA" id="ARBA00047576"/>
    </source>
</evidence>
<feature type="transmembrane region" description="Helical" evidence="24">
    <location>
        <begin position="313"/>
        <end position="333"/>
    </location>
</feature>
<evidence type="ECO:0000256" key="3">
    <source>
        <dbReference type="ARBA" id="ARBA00012191"/>
    </source>
</evidence>
<evidence type="ECO:0000256" key="13">
    <source>
        <dbReference type="ARBA" id="ARBA00023055"/>
    </source>
</evidence>
<gene>
    <name evidence="27" type="primary">Abcc10</name>
    <name evidence="27" type="ORF">DRYGAM_R07332</name>
</gene>
<keyword evidence="10" id="KW-0067">ATP-binding</keyword>
<dbReference type="SUPFAM" id="SSF52540">
    <property type="entry name" value="P-loop containing nucleoside triphosphate hydrolases"/>
    <property type="match status" value="2"/>
</dbReference>
<evidence type="ECO:0000256" key="24">
    <source>
        <dbReference type="SAM" id="Phobius"/>
    </source>
</evidence>
<sequence length="1493" mass="165112">MENILAGLCGTSPEDPLPVWVRGSVGHCFNQLTLNVIPHVILAVVSACFLGTPRSGSSVPCSLSWGWRIATSFILTGLFLADTVPATISQQELGPVYLEVLANGTAALTWLVHGFALLMLCRSIHGFSRGPAALALLPLLPLPSFIVTLVWYCQTGTAWSPAHPGASSRFAILCLQLASLLAHVTSSPLIAPGNKTSPSQSPGSQRVAEDGESWLSRFFYTWMNPLMRHGYQQKLNHPQDVYVLPRQLQAARVCDRPRHAQEAVRLLSVLHATFGLRFYTLGLLKLAGSLLGFSGPLLLNLLVNFMESRQEPLSHGVLYALGLFAGSFLGALLRNQFSYEMNKITLMVRAAVISAIYRKALRVSSTSLARFTVGEIVNFMSTDTSRLVNFCLSFHEFWSLPVQLAITLYLLYQQVGVAFLGGMALALLLVPINKIIANRIMMYSEEMLKHKDTRVKLMTEFLCGIRVIKFYAWEKHFSTRINACRAKELQKSRAVSYLDAVCVYMWAALPVVVSIAIFVTYVLLGHQLTATKVFTALALVGMLILPLNSFPWVLNAILEAKVSLDRIQQFFELMDQDLEAYYALDSPSDTATAMEMRCAAFSWVPVEEESTRQPSSTGTLQLHIENLSVRKGMLLGVVGKVGSGKSSLLAAITGELIKQGGRVYICDLEQGFGLATQEPWIQFTTVRENILFGREYDARLYEEVLEACALSDDLKILPAGDQTEVGENGVTLSGGQKARVALARAIFQEKELYLLDDPLAAVDADVANHIMQKCILGVLKHKTRVLCTHRTELLEKADALLLMDNGRIVKTGTPADILPLVEAFPKFKVTDKGNKDKAPNEQGQEEAIETEVEESTQNNNLIHKEEEKKEGAVAFQVYKAYWLAMGSCLAISILFSLFLMQASRNISDWWLSYWISSISQTANTSVMACSASLPSPELLLFSSAALISPIQDLDNTPAPSNGSVDVNFYLIVYGSIAGANSLFTIIRAFLFAYGALRAAAVIHNRLLQRVLKATVTFFDTTPTGRILNRFSSDLYCVDDSLPFILNIFLANIYGLLGMLVIMTYGLPWIGLVLLPLAVVYFFIQRYYRFTSRELKRLYSVTLSPIYTHFSETLSGLSTIRAMRATKRFELENQLRLEQNQRCLFASNTVMEWLDIRLQMIGVAVVTAIAGIAIIQHQKQLGNPGLVGLALSYSLSVTNLLSGLIASFTHTEIMMVSVERTEEYTTDIPMEPQDKLIQVKAQMCSQVSADWPSQGLVEFQQVVLAYRAGLPNALDGVSFTVYPGEKLGIVGRTGSGKSTLFLALFRMVELKSGRILLDGVDSQLVGLEELRSRLAIIPQDPFLFSGSIRENLDPQGKRTDAELREVLEQCHLWDAVTRMGGLDSELGERGKSLSVGQRQLVCLARALLTQAKVLCIDEATASVDQKTDQLLQQTIRQRFADKTVLTIAHRLNTILDSDRVLVMQAGRVAELDSPARLSQKDGSLFQHLLHSRQQ</sequence>
<evidence type="ECO:0000256" key="4">
    <source>
        <dbReference type="ARBA" id="ARBA00022448"/>
    </source>
</evidence>
<dbReference type="CDD" id="cd18598">
    <property type="entry name" value="ABC_6TM_MRP7_D1_like"/>
    <property type="match status" value="1"/>
</dbReference>
<keyword evidence="12 24" id="KW-1133">Transmembrane helix</keyword>
<feature type="transmembrane region" description="Helical" evidence="24">
    <location>
        <begin position="1155"/>
        <end position="1174"/>
    </location>
</feature>
<evidence type="ECO:0000256" key="23">
    <source>
        <dbReference type="SAM" id="MobiDB-lite"/>
    </source>
</evidence>
<keyword evidence="6" id="KW-0597">Phosphoprotein</keyword>
<feature type="transmembrane region" description="Helical" evidence="24">
    <location>
        <begin position="417"/>
        <end position="436"/>
    </location>
</feature>
<dbReference type="FunFam" id="1.20.1560.10:FF:000037">
    <property type="entry name" value="ATP-binding cassette subfamily C member 10"/>
    <property type="match status" value="1"/>
</dbReference>
<feature type="transmembrane region" description="Helical" evidence="24">
    <location>
        <begin position="65"/>
        <end position="88"/>
    </location>
</feature>
<evidence type="ECO:0000256" key="14">
    <source>
        <dbReference type="ARBA" id="ARBA00023136"/>
    </source>
</evidence>
<comment type="catalytic activity">
    <reaction evidence="18">
        <text>leukotriene C4(in) + ATP + H2O = leukotriene C4(out) + ADP + phosphate + H(+)</text>
        <dbReference type="Rhea" id="RHEA:38963"/>
        <dbReference type="ChEBI" id="CHEBI:15377"/>
        <dbReference type="ChEBI" id="CHEBI:15378"/>
        <dbReference type="ChEBI" id="CHEBI:30616"/>
        <dbReference type="ChEBI" id="CHEBI:43474"/>
        <dbReference type="ChEBI" id="CHEBI:57973"/>
        <dbReference type="ChEBI" id="CHEBI:456216"/>
    </reaction>
    <physiologicalReaction direction="left-to-right" evidence="18">
        <dbReference type="Rhea" id="RHEA:38964"/>
    </physiologicalReaction>
</comment>
<keyword evidence="8" id="KW-0677">Repeat</keyword>
<feature type="transmembrane region" description="Helical" evidence="24">
    <location>
        <begin position="1043"/>
        <end position="1062"/>
    </location>
</feature>
<feature type="transmembrane region" description="Helical" evidence="24">
    <location>
        <begin position="266"/>
        <end position="293"/>
    </location>
</feature>
<comment type="similarity">
    <text evidence="2">Belongs to the ABC transporter superfamily. ABCC family. Conjugate transporter (TC 3.A.1.208) subfamily.</text>
</comment>
<feature type="domain" description="ABC transporter" evidence="25">
    <location>
        <begin position="606"/>
        <end position="830"/>
    </location>
</feature>
<feature type="transmembrane region" description="Helical" evidence="24">
    <location>
        <begin position="1068"/>
        <end position="1087"/>
    </location>
</feature>
<evidence type="ECO:0000256" key="11">
    <source>
        <dbReference type="ARBA" id="ARBA00022967"/>
    </source>
</evidence>
<evidence type="ECO:0000256" key="12">
    <source>
        <dbReference type="ARBA" id="ARBA00022989"/>
    </source>
</evidence>
<dbReference type="InterPro" id="IPR050173">
    <property type="entry name" value="ABC_transporter_C-like"/>
</dbReference>
<dbReference type="GO" id="GO:0016323">
    <property type="term" value="C:basolateral plasma membrane"/>
    <property type="evidence" value="ECO:0007669"/>
    <property type="project" value="UniProtKB-SubCell"/>
</dbReference>
<dbReference type="InterPro" id="IPR003593">
    <property type="entry name" value="AAA+_ATPase"/>
</dbReference>
<dbReference type="Proteomes" id="UP000604080">
    <property type="component" value="Unassembled WGS sequence"/>
</dbReference>
<dbReference type="SUPFAM" id="SSF90123">
    <property type="entry name" value="ABC transporter transmembrane region"/>
    <property type="match status" value="2"/>
</dbReference>
<dbReference type="FunFam" id="3.40.50.300:FF:000163">
    <property type="entry name" value="Multidrug resistance-associated protein member 4"/>
    <property type="match status" value="1"/>
</dbReference>
<dbReference type="Gene3D" id="1.20.1560.10">
    <property type="entry name" value="ABC transporter type 1, transmembrane domain"/>
    <property type="match status" value="2"/>
</dbReference>
<evidence type="ECO:0000256" key="16">
    <source>
        <dbReference type="ARBA" id="ARBA00034018"/>
    </source>
</evidence>
<feature type="domain" description="ABC transporter" evidence="25">
    <location>
        <begin position="1256"/>
        <end position="1489"/>
    </location>
</feature>
<feature type="transmembrane region" description="Helical" evidence="24">
    <location>
        <begin position="968"/>
        <end position="996"/>
    </location>
</feature>
<evidence type="ECO:0000256" key="5">
    <source>
        <dbReference type="ARBA" id="ARBA00022475"/>
    </source>
</evidence>
<keyword evidence="13" id="KW-0445">Lipid transport</keyword>
<comment type="subcellular location">
    <subcellularLocation>
        <location evidence="17">Basal cell membrane</location>
        <topology evidence="17">Multi-pass membrane protein</topology>
    </subcellularLocation>
    <subcellularLocation>
        <location evidence="1">Basolateral cell membrane</location>
        <topology evidence="1">Multi-pass membrane protein</topology>
    </subcellularLocation>
</comment>
<comment type="catalytic activity">
    <reaction evidence="20">
        <text>an S-substituted glutathione(in) + ATP + H2O = an S-substituted glutathione(out) + ADP + phosphate + H(+)</text>
        <dbReference type="Rhea" id="RHEA:19121"/>
        <dbReference type="ChEBI" id="CHEBI:15377"/>
        <dbReference type="ChEBI" id="CHEBI:15378"/>
        <dbReference type="ChEBI" id="CHEBI:30616"/>
        <dbReference type="ChEBI" id="CHEBI:43474"/>
        <dbReference type="ChEBI" id="CHEBI:90779"/>
        <dbReference type="ChEBI" id="CHEBI:456216"/>
        <dbReference type="EC" id="7.6.2.3"/>
    </reaction>
    <physiologicalReaction direction="left-to-right" evidence="20">
        <dbReference type="Rhea" id="RHEA:19122"/>
    </physiologicalReaction>
</comment>
<dbReference type="InterPro" id="IPR011527">
    <property type="entry name" value="ABC1_TM_dom"/>
</dbReference>
<dbReference type="PROSITE" id="PS00211">
    <property type="entry name" value="ABC_TRANSPORTER_1"/>
    <property type="match status" value="2"/>
</dbReference>
<feature type="compositionally biased region" description="Acidic residues" evidence="23">
    <location>
        <begin position="843"/>
        <end position="854"/>
    </location>
</feature>
<dbReference type="InterPro" id="IPR017871">
    <property type="entry name" value="ABC_transporter-like_CS"/>
</dbReference>
<feature type="non-terminal residue" evidence="27">
    <location>
        <position position="1"/>
    </location>
</feature>
<dbReference type="InterPro" id="IPR027417">
    <property type="entry name" value="P-loop_NTPase"/>
</dbReference>
<comment type="catalytic activity">
    <reaction evidence="16">
        <text>ATP + H2O + xenobioticSide 1 = ADP + phosphate + xenobioticSide 2.</text>
        <dbReference type="EC" id="7.6.2.2"/>
    </reaction>
</comment>
<comment type="caution">
    <text evidence="27">The sequence shown here is derived from an EMBL/GenBank/DDBJ whole genome shotgun (WGS) entry which is preliminary data.</text>
</comment>
<keyword evidence="5" id="KW-1003">Cell membrane</keyword>
<feature type="region of interest" description="Disordered" evidence="23">
    <location>
        <begin position="832"/>
        <end position="857"/>
    </location>
</feature>
<feature type="domain" description="ABC transmembrane type-1" evidence="26">
    <location>
        <begin position="283"/>
        <end position="559"/>
    </location>
</feature>
<keyword evidence="7 24" id="KW-0812">Transmembrane</keyword>
<dbReference type="CDD" id="cd03250">
    <property type="entry name" value="ABCC_MRP_domain1"/>
    <property type="match status" value="1"/>
</dbReference>
<dbReference type="Pfam" id="PF00664">
    <property type="entry name" value="ABC_membrane"/>
    <property type="match status" value="2"/>
</dbReference>
<dbReference type="EMBL" id="WEIT01017813">
    <property type="protein sequence ID" value="NWI77144.1"/>
    <property type="molecule type" value="Genomic_DNA"/>
</dbReference>
<evidence type="ECO:0000259" key="25">
    <source>
        <dbReference type="PROSITE" id="PS50893"/>
    </source>
</evidence>
<proteinExistence type="inferred from homology"/>
<feature type="transmembrane region" description="Helical" evidence="24">
    <location>
        <begin position="536"/>
        <end position="554"/>
    </location>
</feature>
<comment type="catalytic activity">
    <reaction evidence="19">
        <text>17beta-estradiol 17-O-(beta-D-glucuronate)(in) + ATP + H2O = 17beta-estradiol 17-O-(beta-D-glucuronate)(out) + ADP + phosphate + H(+)</text>
        <dbReference type="Rhea" id="RHEA:60128"/>
        <dbReference type="ChEBI" id="CHEBI:15377"/>
        <dbReference type="ChEBI" id="CHEBI:15378"/>
        <dbReference type="ChEBI" id="CHEBI:30616"/>
        <dbReference type="ChEBI" id="CHEBI:43474"/>
        <dbReference type="ChEBI" id="CHEBI:82961"/>
        <dbReference type="ChEBI" id="CHEBI:456216"/>
    </reaction>
    <physiologicalReaction direction="left-to-right" evidence="19">
        <dbReference type="Rhea" id="RHEA:60129"/>
    </physiologicalReaction>
</comment>
<organism evidence="27 28">
    <name type="scientific">Dryoscopus gambensis</name>
    <dbReference type="NCBI Taxonomy" id="85069"/>
    <lineage>
        <taxon>Eukaryota</taxon>
        <taxon>Metazoa</taxon>
        <taxon>Chordata</taxon>
        <taxon>Craniata</taxon>
        <taxon>Vertebrata</taxon>
        <taxon>Euteleostomi</taxon>
        <taxon>Archelosauria</taxon>
        <taxon>Archosauria</taxon>
        <taxon>Dinosauria</taxon>
        <taxon>Saurischia</taxon>
        <taxon>Theropoda</taxon>
        <taxon>Coelurosauria</taxon>
        <taxon>Aves</taxon>
        <taxon>Neognathae</taxon>
        <taxon>Neoaves</taxon>
        <taxon>Telluraves</taxon>
        <taxon>Australaves</taxon>
        <taxon>Passeriformes</taxon>
        <taxon>Corvoidea</taxon>
        <taxon>Malaconotidae</taxon>
        <taxon>Dryoscopus</taxon>
    </lineage>
</organism>
<protein>
    <recommendedName>
        <fullName evidence="21">ATP-binding cassette sub-family C member 10</fullName>
        <ecNumber evidence="3">7.6.2.2</ecNumber>
        <ecNumber evidence="15">7.6.2.3</ecNumber>
    </recommendedName>
    <alternativeName>
        <fullName evidence="22">Multidrug resistance-associated protein 7</fullName>
    </alternativeName>
</protein>
<keyword evidence="9" id="KW-0547">Nucleotide-binding</keyword>
<reference evidence="27" key="1">
    <citation type="submission" date="2019-10" db="EMBL/GenBank/DDBJ databases">
        <title>Bird 10,000 Genomes (B10K) Project - Family phase.</title>
        <authorList>
            <person name="Zhang G."/>
        </authorList>
    </citation>
    <scope>NUCLEOTIDE SEQUENCE</scope>
    <source>
        <strain evidence="27">B10K-DU-002-56</strain>
        <tissue evidence="27">Muscle</tissue>
    </source>
</reference>
<evidence type="ECO:0000256" key="22">
    <source>
        <dbReference type="ARBA" id="ARBA00082787"/>
    </source>
</evidence>
<feature type="transmembrane region" description="Helical" evidence="24">
    <location>
        <begin position="1186"/>
        <end position="1207"/>
    </location>
</feature>
<dbReference type="SMART" id="SM00382">
    <property type="entry name" value="AAA"/>
    <property type="match status" value="2"/>
</dbReference>
<feature type="transmembrane region" description="Helical" evidence="24">
    <location>
        <begin position="100"/>
        <end position="120"/>
    </location>
</feature>
<dbReference type="Gene3D" id="3.40.50.300">
    <property type="entry name" value="P-loop containing nucleotide triphosphate hydrolases"/>
    <property type="match status" value="2"/>
</dbReference>
<dbReference type="PROSITE" id="PS50893">
    <property type="entry name" value="ABC_TRANSPORTER_2"/>
    <property type="match status" value="2"/>
</dbReference>
<feature type="transmembrane region" description="Helical" evidence="24">
    <location>
        <begin position="36"/>
        <end position="53"/>
    </location>
</feature>
<dbReference type="PROSITE" id="PS50929">
    <property type="entry name" value="ABC_TM1F"/>
    <property type="match status" value="2"/>
</dbReference>
<dbReference type="EC" id="7.6.2.2" evidence="3"/>
<evidence type="ECO:0000313" key="28">
    <source>
        <dbReference type="Proteomes" id="UP000604080"/>
    </source>
</evidence>
<name>A0A851EAY9_9CORV</name>
<dbReference type="FunFam" id="3.40.50.300:FF:001090">
    <property type="entry name" value="ATP-binding cassette subfamily C member 10"/>
    <property type="match status" value="1"/>
</dbReference>
<dbReference type="InterPro" id="IPR036640">
    <property type="entry name" value="ABC1_TM_sf"/>
</dbReference>
<feature type="non-terminal residue" evidence="27">
    <location>
        <position position="1493"/>
    </location>
</feature>
<evidence type="ECO:0000256" key="17">
    <source>
        <dbReference type="ARBA" id="ARBA00034696"/>
    </source>
</evidence>
<dbReference type="CDD" id="cd03244">
    <property type="entry name" value="ABCC_MRP_domain2"/>
    <property type="match status" value="1"/>
</dbReference>
<feature type="transmembrane region" description="Helical" evidence="24">
    <location>
        <begin position="132"/>
        <end position="150"/>
    </location>
</feature>
<keyword evidence="11" id="KW-1278">Translocase</keyword>
<evidence type="ECO:0000256" key="9">
    <source>
        <dbReference type="ARBA" id="ARBA00022741"/>
    </source>
</evidence>